<feature type="binding site" evidence="12">
    <location>
        <position position="86"/>
    </location>
    <ligand>
        <name>ATP</name>
        <dbReference type="ChEBI" id="CHEBI:30616"/>
    </ligand>
</feature>
<dbReference type="Pfam" id="PF21090">
    <property type="entry name" value="P-loop_SecA"/>
    <property type="match status" value="1"/>
</dbReference>
<evidence type="ECO:0000256" key="1">
    <source>
        <dbReference type="ARBA" id="ARBA00004170"/>
    </source>
</evidence>
<dbReference type="PRINTS" id="PR00906">
    <property type="entry name" value="SECA"/>
</dbReference>
<dbReference type="EMBL" id="JAUSQX010000001">
    <property type="protein sequence ID" value="MDP9806697.1"/>
    <property type="molecule type" value="Genomic_DNA"/>
</dbReference>
<dbReference type="InterPro" id="IPR001650">
    <property type="entry name" value="Helicase_C-like"/>
</dbReference>
<feature type="binding site" evidence="12">
    <location>
        <begin position="104"/>
        <end position="108"/>
    </location>
    <ligand>
        <name>ATP</name>
        <dbReference type="ChEBI" id="CHEBI:30616"/>
    </ligand>
</feature>
<dbReference type="PROSITE" id="PS01312">
    <property type="entry name" value="SECA"/>
    <property type="match status" value="1"/>
</dbReference>
<feature type="compositionally biased region" description="Polar residues" evidence="14">
    <location>
        <begin position="884"/>
        <end position="894"/>
    </location>
</feature>
<keyword evidence="7 12" id="KW-0067">ATP-binding</keyword>
<dbReference type="PROSITE" id="PS51194">
    <property type="entry name" value="HELICASE_CTER"/>
    <property type="match status" value="1"/>
</dbReference>
<comment type="caution">
    <text evidence="18">The sequence shown here is derived from an EMBL/GenBank/DDBJ whole genome shotgun (WGS) entry which is preliminary data.</text>
</comment>
<evidence type="ECO:0000256" key="2">
    <source>
        <dbReference type="ARBA" id="ARBA00007650"/>
    </source>
</evidence>
<comment type="subcellular location">
    <subcellularLocation>
        <location evidence="12">Cell membrane</location>
        <topology evidence="12">Peripheral membrane protein</topology>
        <orientation evidence="12">Cytoplasmic side</orientation>
    </subcellularLocation>
    <subcellularLocation>
        <location evidence="12">Cytoplasm</location>
    </subcellularLocation>
    <subcellularLocation>
        <location evidence="1">Membrane</location>
        <topology evidence="1">Peripheral membrane protein</topology>
    </subcellularLocation>
    <text evidence="12">Distribution is 50-50.</text>
</comment>
<dbReference type="NCBIfam" id="TIGR00963">
    <property type="entry name" value="secA"/>
    <property type="match status" value="1"/>
</dbReference>
<comment type="subunit">
    <text evidence="12">Monomer and homodimer. Part of the essential Sec protein translocation apparatus which comprises SecA, SecYEG and auxiliary proteins SecDF. Other proteins may also be involved.</text>
</comment>
<dbReference type="Pfam" id="PF07517">
    <property type="entry name" value="SecA_DEAD"/>
    <property type="match status" value="1"/>
</dbReference>
<evidence type="ECO:0000256" key="13">
    <source>
        <dbReference type="RuleBase" id="RU003874"/>
    </source>
</evidence>
<dbReference type="Gene3D" id="3.90.1440.10">
    <property type="entry name" value="SecA, preprotein cross-linking domain"/>
    <property type="match status" value="1"/>
</dbReference>
<dbReference type="InterPro" id="IPR036670">
    <property type="entry name" value="SecA_X-link_sf"/>
</dbReference>
<dbReference type="NCBIfam" id="NF009538">
    <property type="entry name" value="PRK12904.1"/>
    <property type="match status" value="1"/>
</dbReference>
<evidence type="ECO:0000256" key="12">
    <source>
        <dbReference type="HAMAP-Rule" id="MF_01382"/>
    </source>
</evidence>
<keyword evidence="4 12" id="KW-1003">Cell membrane</keyword>
<keyword evidence="11 12" id="KW-0472">Membrane</keyword>
<keyword evidence="3 12" id="KW-0813">Transport</keyword>
<gene>
    <name evidence="12" type="primary">secA</name>
    <name evidence="18" type="ORF">J2S70_001279</name>
</gene>
<evidence type="ECO:0000313" key="19">
    <source>
        <dbReference type="Proteomes" id="UP001243212"/>
    </source>
</evidence>
<dbReference type="Pfam" id="PF01043">
    <property type="entry name" value="SecA_PP_bind"/>
    <property type="match status" value="1"/>
</dbReference>
<evidence type="ECO:0000256" key="8">
    <source>
        <dbReference type="ARBA" id="ARBA00022927"/>
    </source>
</evidence>
<dbReference type="CDD" id="cd17928">
    <property type="entry name" value="DEXDc_SecA"/>
    <property type="match status" value="1"/>
</dbReference>
<dbReference type="Gene3D" id="1.10.3060.10">
    <property type="entry name" value="Helical scaffold and wing domains of SecA"/>
    <property type="match status" value="1"/>
</dbReference>
<keyword evidence="6 12" id="KW-0547">Nucleotide-binding</keyword>
<dbReference type="PANTHER" id="PTHR30612:SF0">
    <property type="entry name" value="CHLOROPLAST PROTEIN-TRANSPORTING ATPASE"/>
    <property type="match status" value="1"/>
</dbReference>
<dbReference type="EC" id="7.4.2.8" evidence="12"/>
<dbReference type="InterPro" id="IPR000185">
    <property type="entry name" value="SecA"/>
</dbReference>
<evidence type="ECO:0000256" key="14">
    <source>
        <dbReference type="SAM" id="MobiDB-lite"/>
    </source>
</evidence>
<feature type="binding site" evidence="12">
    <location>
        <position position="494"/>
    </location>
    <ligand>
        <name>ATP</name>
        <dbReference type="ChEBI" id="CHEBI:30616"/>
    </ligand>
</feature>
<organism evidence="18 19">
    <name type="scientific">Trueperella bonasi</name>
    <dbReference type="NCBI Taxonomy" id="312286"/>
    <lineage>
        <taxon>Bacteria</taxon>
        <taxon>Bacillati</taxon>
        <taxon>Actinomycetota</taxon>
        <taxon>Actinomycetes</taxon>
        <taxon>Actinomycetales</taxon>
        <taxon>Actinomycetaceae</taxon>
        <taxon>Trueperella</taxon>
    </lineage>
</organism>
<dbReference type="InterPro" id="IPR044722">
    <property type="entry name" value="SecA_SF2_C"/>
</dbReference>
<keyword evidence="8 12" id="KW-0653">Protein transport</keyword>
<dbReference type="CDD" id="cd18803">
    <property type="entry name" value="SF2_C_secA"/>
    <property type="match status" value="1"/>
</dbReference>
<keyword evidence="10 12" id="KW-0811">Translocation</keyword>
<feature type="region of interest" description="Disordered" evidence="14">
    <location>
        <begin position="858"/>
        <end position="951"/>
    </location>
</feature>
<feature type="domain" description="Helicase ATP-binding" evidence="15">
    <location>
        <begin position="88"/>
        <end position="246"/>
    </location>
</feature>
<proteinExistence type="inferred from homology"/>
<dbReference type="InterPro" id="IPR011115">
    <property type="entry name" value="SecA_DEAD"/>
</dbReference>
<dbReference type="SUPFAM" id="SSF81767">
    <property type="entry name" value="Pre-protein crosslinking domain of SecA"/>
    <property type="match status" value="1"/>
</dbReference>
<evidence type="ECO:0000256" key="3">
    <source>
        <dbReference type="ARBA" id="ARBA00022448"/>
    </source>
</evidence>
<dbReference type="InterPro" id="IPR011130">
    <property type="entry name" value="SecA_preprotein_X-link_dom"/>
</dbReference>
<feature type="domain" description="SecA family profile" evidence="17">
    <location>
        <begin position="2"/>
        <end position="616"/>
    </location>
</feature>
<dbReference type="SMART" id="SM00958">
    <property type="entry name" value="SecA_PP_bind"/>
    <property type="match status" value="1"/>
</dbReference>
<keyword evidence="9 12" id="KW-1278">Translocase</keyword>
<reference evidence="18 19" key="1">
    <citation type="submission" date="2023-07" db="EMBL/GenBank/DDBJ databases">
        <title>Sequencing the genomes of 1000 actinobacteria strains.</title>
        <authorList>
            <person name="Klenk H.-P."/>
        </authorList>
    </citation>
    <scope>NUCLEOTIDE SEQUENCE [LARGE SCALE GENOMIC DNA]</scope>
    <source>
        <strain evidence="18 19">DSM 17163</strain>
    </source>
</reference>
<feature type="domain" description="Helicase C-terminal" evidence="16">
    <location>
        <begin position="416"/>
        <end position="640"/>
    </location>
</feature>
<dbReference type="PANTHER" id="PTHR30612">
    <property type="entry name" value="SECA INNER MEMBRANE COMPONENT OF SEC PROTEIN SECRETION SYSTEM"/>
    <property type="match status" value="1"/>
</dbReference>
<dbReference type="Proteomes" id="UP001243212">
    <property type="component" value="Unassembled WGS sequence"/>
</dbReference>
<dbReference type="SUPFAM" id="SSF81886">
    <property type="entry name" value="Helical scaffold and wing domains of SecA"/>
    <property type="match status" value="1"/>
</dbReference>
<evidence type="ECO:0000256" key="11">
    <source>
        <dbReference type="ARBA" id="ARBA00023136"/>
    </source>
</evidence>
<comment type="similarity">
    <text evidence="2 12 13">Belongs to the SecA family.</text>
</comment>
<comment type="catalytic activity">
    <reaction evidence="12">
        <text>ATP + H2O + cellular proteinSide 1 = ADP + phosphate + cellular proteinSide 2.</text>
        <dbReference type="EC" id="7.4.2.8"/>
    </reaction>
</comment>
<dbReference type="SMART" id="SM00957">
    <property type="entry name" value="SecA_DEAD"/>
    <property type="match status" value="1"/>
</dbReference>
<dbReference type="SUPFAM" id="SSF52540">
    <property type="entry name" value="P-loop containing nucleoside triphosphate hydrolases"/>
    <property type="match status" value="2"/>
</dbReference>
<evidence type="ECO:0000256" key="6">
    <source>
        <dbReference type="ARBA" id="ARBA00022741"/>
    </source>
</evidence>
<dbReference type="Gene3D" id="3.40.50.300">
    <property type="entry name" value="P-loop containing nucleotide triphosphate hydrolases"/>
    <property type="match status" value="2"/>
</dbReference>
<evidence type="ECO:0000259" key="17">
    <source>
        <dbReference type="PROSITE" id="PS51196"/>
    </source>
</evidence>
<keyword evidence="19" id="KW-1185">Reference proteome</keyword>
<protein>
    <recommendedName>
        <fullName evidence="12 13">Protein translocase subunit SecA</fullName>
        <ecNumber evidence="12">7.4.2.8</ecNumber>
    </recommendedName>
</protein>
<comment type="function">
    <text evidence="12">Part of the Sec protein translocase complex. Interacts with the SecYEG preprotein conducting channel. Has a central role in coupling the hydrolysis of ATP to the transfer of proteins into and across the cell membrane, serving as an ATP-driven molecular motor driving the stepwise translocation of polypeptide chains across the membrane.</text>
</comment>
<dbReference type="PROSITE" id="PS51196">
    <property type="entry name" value="SECA_MOTOR_DEAD"/>
    <property type="match status" value="1"/>
</dbReference>
<sequence length="951" mass="106541">MRKLIDKILRAGEGRLLRKLESIAGQINELEDVFQDMSDAELKGQTAEFRKRYEAGESLDDLLPETFAAVREAAVRTLGQRHYDVQIMGGAALHLGNIAEMKTGEGKTLVATLAAYLNAIPGKGVHIVTVNDYLASYQSELMGRVFRFLGMTTGTITSGLTPGERRVQYACDITYGTNNEFGFDYLRDNMAMSLDNLVQRGHNFAIVDEVDSILIDEARTPLIISGPAEGDAKKWYLAFSKAMDHLKRDIDYEVDEKKRNVGILEPGIDKIEDMLGIDNLYESANTPLIGYLNNAIKAKELFTRDQDYIVHDGEVLIVDEHTGRVLAGRRYNEGMHQAIEAKEGVEIKAENQTLATITLQNYFRLYDKLSGMTGTAETEAEEFASTYDIGVVPIPTNKPMQRVDQTDLVYPTMKGKFGAIVEDIKERHQKGQPVLVGTASVENSEYLSKLLKKARVPHAVLNAKQHEREASVVAMAGRKHAVTVATNMAGRGTDIMLGGNAEHIALDMMSKRGLDPEENAEEYEAAWPKVLEEAQAAVKLEHDEVVELGGLYVLGSERHESRRIDNQLRGRSGRQGDPGESRFYLSLDDDLMRLFGNSRATAAFRNGPEDEALDFKILSTAIEKAQTQIEARNAETRKNVLKYDDVMNEQRTAVYAERRRILDGEDVEQQIESFIDFVVDDVVASHTQGPADDWDMQALWTDVKGIYKPSFTAEELADAHGGQDSLSRKLVRDELREDMRAQYEEREDELTGDQMRKIERQVLLTVLDRKWREHLYEMDYLKEGIGLRAMAQRNPLVEYKQEGYLMFQQMNDAIREETVRHLLNFETPTQRAAREAAEAAKNAAIAGLNQLEGSVFVGQKAPMKPTKDSNERTLGLKRPESGKQKLTYSSSATQGAPVRGAQPPVGSAFGGGQPRPAEQQANQQQADPYAGMNRQQRRAAERRAAKQRRKR</sequence>
<dbReference type="InterPro" id="IPR020937">
    <property type="entry name" value="SecA_CS"/>
</dbReference>
<dbReference type="Pfam" id="PF07516">
    <property type="entry name" value="SecA_SW"/>
    <property type="match status" value="1"/>
</dbReference>
<evidence type="ECO:0000259" key="15">
    <source>
        <dbReference type="PROSITE" id="PS51192"/>
    </source>
</evidence>
<accession>A0ABT9NHN6</accession>
<evidence type="ECO:0000259" key="16">
    <source>
        <dbReference type="PROSITE" id="PS51194"/>
    </source>
</evidence>
<evidence type="ECO:0000313" key="18">
    <source>
        <dbReference type="EMBL" id="MDP9806697.1"/>
    </source>
</evidence>
<dbReference type="InterPro" id="IPR011116">
    <property type="entry name" value="SecA_Wing/Scaffold"/>
</dbReference>
<evidence type="ECO:0000256" key="7">
    <source>
        <dbReference type="ARBA" id="ARBA00022840"/>
    </source>
</evidence>
<dbReference type="InterPro" id="IPR027417">
    <property type="entry name" value="P-loop_NTPase"/>
</dbReference>
<dbReference type="PROSITE" id="PS51192">
    <property type="entry name" value="HELICASE_ATP_BIND_1"/>
    <property type="match status" value="1"/>
</dbReference>
<evidence type="ECO:0000256" key="10">
    <source>
        <dbReference type="ARBA" id="ARBA00023010"/>
    </source>
</evidence>
<keyword evidence="5 12" id="KW-0963">Cytoplasm</keyword>
<dbReference type="InterPro" id="IPR014001">
    <property type="entry name" value="Helicase_ATP-bd"/>
</dbReference>
<dbReference type="HAMAP" id="MF_01382">
    <property type="entry name" value="SecA"/>
    <property type="match status" value="1"/>
</dbReference>
<evidence type="ECO:0000256" key="5">
    <source>
        <dbReference type="ARBA" id="ARBA00022490"/>
    </source>
</evidence>
<dbReference type="InterPro" id="IPR036266">
    <property type="entry name" value="SecA_Wing/Scaffold_sf"/>
</dbReference>
<dbReference type="RefSeq" id="WP_307682906.1">
    <property type="nucleotide sequence ID" value="NZ_JAUSQX010000001.1"/>
</dbReference>
<name>A0ABT9NHN6_9ACTO</name>
<dbReference type="InterPro" id="IPR014018">
    <property type="entry name" value="SecA_motor_DEAD"/>
</dbReference>
<evidence type="ECO:0000256" key="4">
    <source>
        <dbReference type="ARBA" id="ARBA00022475"/>
    </source>
</evidence>
<evidence type="ECO:0000256" key="9">
    <source>
        <dbReference type="ARBA" id="ARBA00022967"/>
    </source>
</evidence>